<evidence type="ECO:0000256" key="6">
    <source>
        <dbReference type="ARBA" id="ARBA00022989"/>
    </source>
</evidence>
<dbReference type="SUPFAM" id="SSF81345">
    <property type="entry name" value="ABC transporter involved in vitamin B12 uptake, BtuC"/>
    <property type="match status" value="1"/>
</dbReference>
<feature type="region of interest" description="Disordered" evidence="8">
    <location>
        <begin position="1"/>
        <end position="51"/>
    </location>
</feature>
<keyword evidence="5 9" id="KW-0812">Transmembrane</keyword>
<dbReference type="FunFam" id="1.10.3470.10:FF:000001">
    <property type="entry name" value="Vitamin B12 ABC transporter permease BtuC"/>
    <property type="match status" value="1"/>
</dbReference>
<evidence type="ECO:0000256" key="7">
    <source>
        <dbReference type="ARBA" id="ARBA00023136"/>
    </source>
</evidence>
<dbReference type="Pfam" id="PF01032">
    <property type="entry name" value="FecCD"/>
    <property type="match status" value="1"/>
</dbReference>
<dbReference type="STRING" id="1123029.SAMN02745172_01348"/>
<dbReference type="GO" id="GO:0005886">
    <property type="term" value="C:plasma membrane"/>
    <property type="evidence" value="ECO:0007669"/>
    <property type="project" value="UniProtKB-SubCell"/>
</dbReference>
<feature type="transmembrane region" description="Helical" evidence="9">
    <location>
        <begin position="373"/>
        <end position="390"/>
    </location>
</feature>
<dbReference type="Gene3D" id="1.10.3470.10">
    <property type="entry name" value="ABC transporter involved in vitamin B12 uptake, BtuC"/>
    <property type="match status" value="1"/>
</dbReference>
<feature type="transmembrane region" description="Helical" evidence="9">
    <location>
        <begin position="347"/>
        <end position="366"/>
    </location>
</feature>
<feature type="transmembrane region" description="Helical" evidence="9">
    <location>
        <begin position="57"/>
        <end position="76"/>
    </location>
</feature>
<dbReference type="EMBL" id="FRXO01000002">
    <property type="protein sequence ID" value="SHO63335.1"/>
    <property type="molecule type" value="Genomic_DNA"/>
</dbReference>
<keyword evidence="11" id="KW-1185">Reference proteome</keyword>
<dbReference type="Proteomes" id="UP000186406">
    <property type="component" value="Unassembled WGS sequence"/>
</dbReference>
<name>A0A1M7ZEK0_9HYPH</name>
<dbReference type="AlphaFoldDB" id="A0A1M7ZEK0"/>
<dbReference type="GO" id="GO:0033214">
    <property type="term" value="P:siderophore-iron import into cell"/>
    <property type="evidence" value="ECO:0007669"/>
    <property type="project" value="TreeGrafter"/>
</dbReference>
<evidence type="ECO:0000256" key="2">
    <source>
        <dbReference type="ARBA" id="ARBA00007935"/>
    </source>
</evidence>
<comment type="subcellular location">
    <subcellularLocation>
        <location evidence="1">Cell membrane</location>
        <topology evidence="1">Multi-pass membrane protein</topology>
    </subcellularLocation>
</comment>
<evidence type="ECO:0000256" key="1">
    <source>
        <dbReference type="ARBA" id="ARBA00004651"/>
    </source>
</evidence>
<protein>
    <submittedName>
        <fullName evidence="10">Iron complex transport system permease protein</fullName>
    </submittedName>
</protein>
<dbReference type="GO" id="GO:0022857">
    <property type="term" value="F:transmembrane transporter activity"/>
    <property type="evidence" value="ECO:0007669"/>
    <property type="project" value="InterPro"/>
</dbReference>
<evidence type="ECO:0000256" key="4">
    <source>
        <dbReference type="ARBA" id="ARBA00022475"/>
    </source>
</evidence>
<dbReference type="PANTHER" id="PTHR30472:SF25">
    <property type="entry name" value="ABC TRANSPORTER PERMEASE PROTEIN MJ0876-RELATED"/>
    <property type="match status" value="1"/>
</dbReference>
<feature type="transmembrane region" description="Helical" evidence="9">
    <location>
        <begin position="254"/>
        <end position="276"/>
    </location>
</feature>
<proteinExistence type="inferred from homology"/>
<feature type="transmembrane region" description="Helical" evidence="9">
    <location>
        <begin position="181"/>
        <end position="200"/>
    </location>
</feature>
<keyword evidence="7 9" id="KW-0472">Membrane</keyword>
<evidence type="ECO:0000256" key="8">
    <source>
        <dbReference type="SAM" id="MobiDB-lite"/>
    </source>
</evidence>
<sequence>MTVARADARQDGAERRPSSPQASATAMDANGRPARPKPAGRTGRVTRRGDRSGRARLGIAVAAALLGVAIVLSVAVGPTGISLDALPRVLASLVADGEVAPSVARERLVLLDIRLPRTVLGLLVGSALAVTGAMMQGLFRNPLADPGLVGASSGAGLAAVAVIALGGGLLAPVVGFLGNEAVPIAAVVGAFGSTMLLYSLSTRERQTSVATLLLAGVAIGAFAGALSGLIVFKADDRALRDITFWTLGSLGGATWPKIAAALPFFIVAAVAAPLVARPLNALLLGEAEAVHLGVAIERAKKIAIVAAACAVGASVALSGVIGFVGIVVPHLVRLATGPDHRWVLPGAGLAGAALLLFADAAARILVSPAELPIGIVTAAIGAPFFLWLLMNRRGGLL</sequence>
<feature type="transmembrane region" description="Helical" evidence="9">
    <location>
        <begin position="119"/>
        <end position="139"/>
    </location>
</feature>
<dbReference type="InterPro" id="IPR037294">
    <property type="entry name" value="ABC_BtuC-like"/>
</dbReference>
<evidence type="ECO:0000313" key="11">
    <source>
        <dbReference type="Proteomes" id="UP000186406"/>
    </source>
</evidence>
<keyword evidence="4" id="KW-1003">Cell membrane</keyword>
<comment type="similarity">
    <text evidence="2">Belongs to the binding-protein-dependent transport system permease family. FecCD subfamily.</text>
</comment>
<organism evidence="10 11">
    <name type="scientific">Pseudoxanthobacter soli DSM 19599</name>
    <dbReference type="NCBI Taxonomy" id="1123029"/>
    <lineage>
        <taxon>Bacteria</taxon>
        <taxon>Pseudomonadati</taxon>
        <taxon>Pseudomonadota</taxon>
        <taxon>Alphaproteobacteria</taxon>
        <taxon>Hyphomicrobiales</taxon>
        <taxon>Segnochrobactraceae</taxon>
        <taxon>Pseudoxanthobacter</taxon>
    </lineage>
</organism>
<feature type="compositionally biased region" description="Basic and acidic residues" evidence="8">
    <location>
        <begin position="1"/>
        <end position="17"/>
    </location>
</feature>
<evidence type="ECO:0000256" key="5">
    <source>
        <dbReference type="ARBA" id="ARBA00022692"/>
    </source>
</evidence>
<feature type="transmembrane region" description="Helical" evidence="9">
    <location>
        <begin position="151"/>
        <end position="175"/>
    </location>
</feature>
<feature type="transmembrane region" description="Helical" evidence="9">
    <location>
        <begin position="212"/>
        <end position="234"/>
    </location>
</feature>
<keyword evidence="3" id="KW-0813">Transport</keyword>
<dbReference type="CDD" id="cd06550">
    <property type="entry name" value="TM_ABC_iron-siderophores_like"/>
    <property type="match status" value="1"/>
</dbReference>
<keyword evidence="6 9" id="KW-1133">Transmembrane helix</keyword>
<evidence type="ECO:0000256" key="9">
    <source>
        <dbReference type="SAM" id="Phobius"/>
    </source>
</evidence>
<accession>A0A1M7ZEK0</accession>
<evidence type="ECO:0000313" key="10">
    <source>
        <dbReference type="EMBL" id="SHO63335.1"/>
    </source>
</evidence>
<gene>
    <name evidence="10" type="ORF">SAMN02745172_01348</name>
</gene>
<reference evidence="10 11" key="1">
    <citation type="submission" date="2016-12" db="EMBL/GenBank/DDBJ databases">
        <authorList>
            <person name="Song W.-J."/>
            <person name="Kurnit D.M."/>
        </authorList>
    </citation>
    <scope>NUCLEOTIDE SEQUENCE [LARGE SCALE GENOMIC DNA]</scope>
    <source>
        <strain evidence="10 11">DSM 19599</strain>
    </source>
</reference>
<feature type="transmembrane region" description="Helical" evidence="9">
    <location>
        <begin position="302"/>
        <end position="327"/>
    </location>
</feature>
<dbReference type="PANTHER" id="PTHR30472">
    <property type="entry name" value="FERRIC ENTEROBACTIN TRANSPORT SYSTEM PERMEASE PROTEIN"/>
    <property type="match status" value="1"/>
</dbReference>
<dbReference type="InterPro" id="IPR000522">
    <property type="entry name" value="ABC_transptr_permease_BtuC"/>
</dbReference>
<evidence type="ECO:0000256" key="3">
    <source>
        <dbReference type="ARBA" id="ARBA00022448"/>
    </source>
</evidence>